<protein>
    <submittedName>
        <fullName evidence="2">Type VI secretion system lysozyme-like protein</fullName>
    </submittedName>
</protein>
<dbReference type="NCBIfam" id="TIGR03357">
    <property type="entry name" value="VI_zyme"/>
    <property type="match status" value="1"/>
</dbReference>
<dbReference type="RefSeq" id="WP_085417424.1">
    <property type="nucleotide sequence ID" value="NZ_CAUJPY010000061.1"/>
</dbReference>
<evidence type="ECO:0000313" key="2">
    <source>
        <dbReference type="EMBL" id="VEF00501.1"/>
    </source>
</evidence>
<dbReference type="InterPro" id="IPR017737">
    <property type="entry name" value="TssE1-like"/>
</dbReference>
<dbReference type="Proteomes" id="UP000279284">
    <property type="component" value="Chromosome"/>
</dbReference>
<dbReference type="Gene3D" id="3.10.450.40">
    <property type="match status" value="1"/>
</dbReference>
<evidence type="ECO:0000313" key="3">
    <source>
        <dbReference type="Proteomes" id="UP000279284"/>
    </source>
</evidence>
<reference evidence="2 3" key="1">
    <citation type="submission" date="2018-12" db="EMBL/GenBank/DDBJ databases">
        <authorList>
            <consortium name="Pathogen Informatics"/>
        </authorList>
    </citation>
    <scope>NUCLEOTIDE SEQUENCE [LARGE SCALE GENOMIC DNA]</scope>
    <source>
        <strain evidence="2 3">NCTC10296</strain>
    </source>
</reference>
<proteinExistence type="predicted"/>
<dbReference type="SUPFAM" id="SSF160719">
    <property type="entry name" value="gpW/gp25-like"/>
    <property type="match status" value="1"/>
</dbReference>
<keyword evidence="3" id="KW-1185">Reference proteome</keyword>
<accession>A0A448D762</accession>
<organism evidence="2 3">
    <name type="scientific">Neisseria canis</name>
    <dbReference type="NCBI Taxonomy" id="493"/>
    <lineage>
        <taxon>Bacteria</taxon>
        <taxon>Pseudomonadati</taxon>
        <taxon>Pseudomonadota</taxon>
        <taxon>Betaproteobacteria</taxon>
        <taxon>Neisseriales</taxon>
        <taxon>Neisseriaceae</taxon>
        <taxon>Neisseria</taxon>
    </lineage>
</organism>
<dbReference type="KEGG" id="nci:NCTC10296_00886"/>
<gene>
    <name evidence="2" type="ORF">NCTC10296_00886</name>
</gene>
<name>A0A448D762_9NEIS</name>
<dbReference type="AlphaFoldDB" id="A0A448D762"/>
<dbReference type="EMBL" id="LR134313">
    <property type="protein sequence ID" value="VEF00501.1"/>
    <property type="molecule type" value="Genomic_DNA"/>
</dbReference>
<sequence>MEAGLYEKLTGYYSDGVAIEGMSSSRQLIKSVLDNIQRILNSRSGAIKHLPDYGIPDLSMVYKNLPSSAHDLRNCMKQTLLKYEPRLTSLNIELTESKDNLMILCYQLDCSIESVGSVIIDTYFMPEGTVTVKNNVS</sequence>
<dbReference type="OrthoDB" id="1524306at2"/>
<evidence type="ECO:0000259" key="1">
    <source>
        <dbReference type="Pfam" id="PF04965"/>
    </source>
</evidence>
<dbReference type="Pfam" id="PF04965">
    <property type="entry name" value="GPW_gp25"/>
    <property type="match status" value="1"/>
</dbReference>
<dbReference type="STRING" id="493.BWD07_10815"/>
<feature type="domain" description="IraD/Gp25-like" evidence="1">
    <location>
        <begin position="27"/>
        <end position="111"/>
    </location>
</feature>
<dbReference type="InterPro" id="IPR007048">
    <property type="entry name" value="IraD/Gp25-like"/>
</dbReference>